<dbReference type="PANTHER" id="PTHR41773">
    <property type="entry name" value="GTP PYROPHOSPHATASE-RELATED"/>
    <property type="match status" value="1"/>
</dbReference>
<evidence type="ECO:0000259" key="1">
    <source>
        <dbReference type="SMART" id="SM00954"/>
    </source>
</evidence>
<dbReference type="SMART" id="SM00954">
    <property type="entry name" value="RelA_SpoT"/>
    <property type="match status" value="1"/>
</dbReference>
<dbReference type="EMBL" id="BSNT01000056">
    <property type="protein sequence ID" value="GLQ59794.1"/>
    <property type="molecule type" value="Genomic_DNA"/>
</dbReference>
<dbReference type="Gene3D" id="3.30.460.10">
    <property type="entry name" value="Beta Polymerase, domain 2"/>
    <property type="match status" value="1"/>
</dbReference>
<dbReference type="Proteomes" id="UP001156613">
    <property type="component" value="Unassembled WGS sequence"/>
</dbReference>
<evidence type="ECO:0000313" key="2">
    <source>
        <dbReference type="EMBL" id="GLQ59794.1"/>
    </source>
</evidence>
<gene>
    <name evidence="2" type="ORF">GCM10010937_15970</name>
</gene>
<organism evidence="2 3">
    <name type="scientific">Gluconobacter japonicus</name>
    <dbReference type="NCBI Taxonomy" id="376620"/>
    <lineage>
        <taxon>Bacteria</taxon>
        <taxon>Pseudomonadati</taxon>
        <taxon>Pseudomonadota</taxon>
        <taxon>Alphaproteobacteria</taxon>
        <taxon>Acetobacterales</taxon>
        <taxon>Acetobacteraceae</taxon>
        <taxon>Gluconobacter</taxon>
    </lineage>
</organism>
<dbReference type="InterPro" id="IPR007685">
    <property type="entry name" value="RelA_SpoT"/>
</dbReference>
<feature type="domain" description="RelA/SpoT" evidence="1">
    <location>
        <begin position="43"/>
        <end position="169"/>
    </location>
</feature>
<accession>A0ABQ5WJ79</accession>
<dbReference type="CDD" id="cd05399">
    <property type="entry name" value="NT_Rel-Spo_like"/>
    <property type="match status" value="1"/>
</dbReference>
<reference evidence="3" key="1">
    <citation type="journal article" date="2019" name="Int. J. Syst. Evol. Microbiol.">
        <title>The Global Catalogue of Microorganisms (GCM) 10K type strain sequencing project: providing services to taxonomists for standard genome sequencing and annotation.</title>
        <authorList>
            <consortium name="The Broad Institute Genomics Platform"/>
            <consortium name="The Broad Institute Genome Sequencing Center for Infectious Disease"/>
            <person name="Wu L."/>
            <person name="Ma J."/>
        </authorList>
    </citation>
    <scope>NUCLEOTIDE SEQUENCE [LARGE SCALE GENOMIC DNA]</scope>
    <source>
        <strain evidence="3">NBRC 3271</strain>
    </source>
</reference>
<dbReference type="Gene3D" id="1.10.287.860">
    <property type="entry name" value="Nucleotidyltransferase"/>
    <property type="match status" value="1"/>
</dbReference>
<name>A0ABQ5WJ79_GLUJA</name>
<dbReference type="RefSeq" id="WP_082785215.1">
    <property type="nucleotide sequence ID" value="NZ_BEWO01000031.1"/>
</dbReference>
<dbReference type="InterPro" id="IPR043519">
    <property type="entry name" value="NT_sf"/>
</dbReference>
<dbReference type="PANTHER" id="PTHR41773:SF1">
    <property type="entry name" value="RELA_SPOT DOMAIN-CONTAINING PROTEIN"/>
    <property type="match status" value="1"/>
</dbReference>
<keyword evidence="3" id="KW-1185">Reference proteome</keyword>
<evidence type="ECO:0000313" key="3">
    <source>
        <dbReference type="Proteomes" id="UP001156613"/>
    </source>
</evidence>
<protein>
    <recommendedName>
        <fullName evidence="1">RelA/SpoT domain-containing protein</fullName>
    </recommendedName>
</protein>
<comment type="caution">
    <text evidence="2">The sequence shown here is derived from an EMBL/GenBank/DDBJ whole genome shotgun (WGS) entry which is preliminary data.</text>
</comment>
<dbReference type="Pfam" id="PF04607">
    <property type="entry name" value="RelA_SpoT"/>
    <property type="match status" value="1"/>
</dbReference>
<dbReference type="SUPFAM" id="SSF81301">
    <property type="entry name" value="Nucleotidyltransferase"/>
    <property type="match status" value="1"/>
</dbReference>
<sequence>MSETHSSFADNAIKKHSGLKESVISIINSVLRKENIQTLSITGRIKDKKSIISKISRKIYNDPSNQMTDISGIRIITYFDSDISKISNVIKNLFEIDYANSLDQISKLGNDKIGYRSVHFVCRLGENRSHIPEYTEISDLVFEIQIRTILQHAWAELAHDRSYKFTGSLPVDISRKINLYAGLLEIADKGFNEIIENINEYSSKITSDVDVDFNKEEINTLSIKEFIYRINKKYNIELNNKTAKERNFSTTVNELNKFGLNLIGDLWGIINDEFIEKFIASEGKVFHLLGFFRDSMLYNNIDRYFEKIGTPFSHLTEKDISFYSEKYGREKVLRTIKSYGVDIDHDMYEWEEEADIEDDENF</sequence>
<proteinExistence type="predicted"/>